<keyword evidence="5" id="KW-0146">Chitin degradation</keyword>
<dbReference type="GO" id="GO:0008061">
    <property type="term" value="F:chitin binding"/>
    <property type="evidence" value="ECO:0007669"/>
    <property type="project" value="InterPro"/>
</dbReference>
<dbReference type="PANTHER" id="PTHR11177:SF317">
    <property type="entry name" value="CHITINASE 12-RELATED"/>
    <property type="match status" value="1"/>
</dbReference>
<comment type="catalytic activity">
    <reaction evidence="1">
        <text>Random endo-hydrolysis of N-acetyl-beta-D-glucosaminide (1-&gt;4)-beta-linkages in chitin and chitodextrins.</text>
        <dbReference type="EC" id="3.2.1.14"/>
    </reaction>
</comment>
<evidence type="ECO:0000256" key="4">
    <source>
        <dbReference type="ARBA" id="ARBA00022801"/>
    </source>
</evidence>
<evidence type="ECO:0000256" key="3">
    <source>
        <dbReference type="ARBA" id="ARBA00012729"/>
    </source>
</evidence>
<feature type="transmembrane region" description="Helical" evidence="11">
    <location>
        <begin position="7"/>
        <end position="26"/>
    </location>
</feature>
<evidence type="ECO:0000256" key="8">
    <source>
        <dbReference type="ARBA" id="ARBA00023326"/>
    </source>
</evidence>
<keyword evidence="14" id="KW-1185">Reference proteome</keyword>
<dbReference type="OMA" id="SYPESKY"/>
<dbReference type="InterPro" id="IPR029070">
    <property type="entry name" value="Chitinase_insertion_sf"/>
</dbReference>
<dbReference type="SMART" id="SM00636">
    <property type="entry name" value="Glyco_18"/>
    <property type="match status" value="1"/>
</dbReference>
<evidence type="ECO:0000256" key="6">
    <source>
        <dbReference type="ARBA" id="ARBA00023277"/>
    </source>
</evidence>
<accession>A0A168N284</accession>
<feature type="domain" description="GH18" evidence="12">
    <location>
        <begin position="55"/>
        <end position="415"/>
    </location>
</feature>
<dbReference type="CDD" id="cd06548">
    <property type="entry name" value="GH18_chitinase"/>
    <property type="match status" value="1"/>
</dbReference>
<dbReference type="FunFam" id="3.10.50.10:FF:000005">
    <property type="entry name" value="Endochitinase B1"/>
    <property type="match status" value="1"/>
</dbReference>
<dbReference type="InterPro" id="IPR001223">
    <property type="entry name" value="Glyco_hydro18_cat"/>
</dbReference>
<dbReference type="OrthoDB" id="76388at2759"/>
<keyword evidence="8" id="KW-0624">Polysaccharide degradation</keyword>
<dbReference type="PANTHER" id="PTHR11177">
    <property type="entry name" value="CHITINASE"/>
    <property type="match status" value="1"/>
</dbReference>
<evidence type="ECO:0000313" key="13">
    <source>
        <dbReference type="EMBL" id="SAL99657.1"/>
    </source>
</evidence>
<gene>
    <name evidence="13" type="primary">ABSGL_05302.1 scaffold 6959</name>
</gene>
<evidence type="ECO:0000313" key="14">
    <source>
        <dbReference type="Proteomes" id="UP000078561"/>
    </source>
</evidence>
<dbReference type="EC" id="3.2.1.14" evidence="3"/>
<dbReference type="InterPro" id="IPR001579">
    <property type="entry name" value="Glyco_hydro_18_chit_AS"/>
</dbReference>
<dbReference type="PROSITE" id="PS01095">
    <property type="entry name" value="GH18_1"/>
    <property type="match status" value="1"/>
</dbReference>
<reference evidence="13" key="1">
    <citation type="submission" date="2016-04" db="EMBL/GenBank/DDBJ databases">
        <authorList>
            <person name="Evans L.H."/>
            <person name="Alamgir A."/>
            <person name="Owens N."/>
            <person name="Weber N.D."/>
            <person name="Virtaneva K."/>
            <person name="Barbian K."/>
            <person name="Babar A."/>
            <person name="Rosenke K."/>
        </authorList>
    </citation>
    <scope>NUCLEOTIDE SEQUENCE [LARGE SCALE GENOMIC DNA]</scope>
    <source>
        <strain evidence="13">CBS 101.48</strain>
    </source>
</reference>
<dbReference type="GO" id="GO:0008843">
    <property type="term" value="F:endochitinase activity"/>
    <property type="evidence" value="ECO:0007669"/>
    <property type="project" value="UniProtKB-EC"/>
</dbReference>
<feature type="region of interest" description="Disordered" evidence="10">
    <location>
        <begin position="416"/>
        <end position="438"/>
    </location>
</feature>
<evidence type="ECO:0000256" key="5">
    <source>
        <dbReference type="ARBA" id="ARBA00023024"/>
    </source>
</evidence>
<evidence type="ECO:0000256" key="7">
    <source>
        <dbReference type="ARBA" id="ARBA00023295"/>
    </source>
</evidence>
<dbReference type="InterPro" id="IPR011583">
    <property type="entry name" value="Chitinase_II/V-like_cat"/>
</dbReference>
<keyword evidence="11" id="KW-1133">Transmembrane helix</keyword>
<name>A0A168N284_ABSGL</name>
<sequence length="438" mass="49251">MVDKSTLIRLALLTPIVLFLLYFGWFRDSANRDRAHWDSPTSSIPPPPPTDERYPILAGYFPAWSIYDRNYNVVDIDAEKLTHILYAFANVNETGAIDLGDAWADTDKHFGQEQTVNNIADRWTTDANNLYGNFKQLYLLKRKYRHLKVSLSIGGWSWSKTFPSVAMDPIKRQRFATSAARHVIDLGLDGIDIDWEFPKTSKEGEAFVALLETVRSALDDLESDRPYLLSVALGCGPDNYKHLQLDKMNDSVDLFYLMAYDLAGAWDATTGHQAALYGDAMSVDAAIQHFSRHVPKHKLVMGLPVYGRSYANTDGPLSPFDGVPEGTWESGSYDYKVLPRPGADEIYDPDLGASWSYDPDRREYVTYDSAPVVRQKARYVVDEGLAGCMLWELSADHTTDERSLLAAAFAGLGSKLDDTPNHLSNPQSRYDNIRLRAE</sequence>
<dbReference type="EMBL" id="LT552960">
    <property type="protein sequence ID" value="SAL99657.1"/>
    <property type="molecule type" value="Genomic_DNA"/>
</dbReference>
<keyword evidence="11" id="KW-0472">Membrane</keyword>
<dbReference type="Proteomes" id="UP000078561">
    <property type="component" value="Unassembled WGS sequence"/>
</dbReference>
<dbReference type="InterPro" id="IPR050314">
    <property type="entry name" value="Glycosyl_Hydrlase_18"/>
</dbReference>
<dbReference type="STRING" id="4829.A0A168N284"/>
<dbReference type="SUPFAM" id="SSF54556">
    <property type="entry name" value="Chitinase insertion domain"/>
    <property type="match status" value="1"/>
</dbReference>
<protein>
    <recommendedName>
        <fullName evidence="3">chitinase</fullName>
        <ecNumber evidence="3">3.2.1.14</ecNumber>
    </recommendedName>
</protein>
<evidence type="ECO:0000256" key="9">
    <source>
        <dbReference type="RuleBase" id="RU000489"/>
    </source>
</evidence>
<keyword evidence="6" id="KW-0119">Carbohydrate metabolism</keyword>
<dbReference type="PROSITE" id="PS51910">
    <property type="entry name" value="GH18_2"/>
    <property type="match status" value="1"/>
</dbReference>
<evidence type="ECO:0000259" key="12">
    <source>
        <dbReference type="PROSITE" id="PS51910"/>
    </source>
</evidence>
<dbReference type="GO" id="GO:0000272">
    <property type="term" value="P:polysaccharide catabolic process"/>
    <property type="evidence" value="ECO:0007669"/>
    <property type="project" value="UniProtKB-KW"/>
</dbReference>
<dbReference type="Pfam" id="PF00704">
    <property type="entry name" value="Glyco_hydro_18"/>
    <property type="match status" value="1"/>
</dbReference>
<dbReference type="Gene3D" id="3.20.20.80">
    <property type="entry name" value="Glycosidases"/>
    <property type="match status" value="1"/>
</dbReference>
<evidence type="ECO:0000256" key="2">
    <source>
        <dbReference type="ARBA" id="ARBA00008682"/>
    </source>
</evidence>
<evidence type="ECO:0000256" key="11">
    <source>
        <dbReference type="SAM" id="Phobius"/>
    </source>
</evidence>
<dbReference type="GO" id="GO:0005576">
    <property type="term" value="C:extracellular region"/>
    <property type="evidence" value="ECO:0007669"/>
    <property type="project" value="TreeGrafter"/>
</dbReference>
<dbReference type="Gene3D" id="3.10.50.10">
    <property type="match status" value="1"/>
</dbReference>
<keyword evidence="7 9" id="KW-0326">Glycosidase</keyword>
<evidence type="ECO:0000256" key="1">
    <source>
        <dbReference type="ARBA" id="ARBA00000822"/>
    </source>
</evidence>
<dbReference type="AlphaFoldDB" id="A0A168N284"/>
<dbReference type="InParanoid" id="A0A168N284"/>
<feature type="compositionally biased region" description="Polar residues" evidence="10">
    <location>
        <begin position="421"/>
        <end position="430"/>
    </location>
</feature>
<comment type="similarity">
    <text evidence="2">Belongs to the glycosyl hydrolase 18 family. Chitinase class V subfamily.</text>
</comment>
<dbReference type="InterPro" id="IPR017853">
    <property type="entry name" value="GH"/>
</dbReference>
<dbReference type="SUPFAM" id="SSF51445">
    <property type="entry name" value="(Trans)glycosidases"/>
    <property type="match status" value="1"/>
</dbReference>
<proteinExistence type="inferred from homology"/>
<keyword evidence="4 9" id="KW-0378">Hydrolase</keyword>
<organism evidence="13">
    <name type="scientific">Absidia glauca</name>
    <name type="common">Pin mould</name>
    <dbReference type="NCBI Taxonomy" id="4829"/>
    <lineage>
        <taxon>Eukaryota</taxon>
        <taxon>Fungi</taxon>
        <taxon>Fungi incertae sedis</taxon>
        <taxon>Mucoromycota</taxon>
        <taxon>Mucoromycotina</taxon>
        <taxon>Mucoromycetes</taxon>
        <taxon>Mucorales</taxon>
        <taxon>Cunninghamellaceae</taxon>
        <taxon>Absidia</taxon>
    </lineage>
</organism>
<keyword evidence="11" id="KW-0812">Transmembrane</keyword>
<dbReference type="GO" id="GO:0006032">
    <property type="term" value="P:chitin catabolic process"/>
    <property type="evidence" value="ECO:0007669"/>
    <property type="project" value="UniProtKB-KW"/>
</dbReference>
<evidence type="ECO:0000256" key="10">
    <source>
        <dbReference type="SAM" id="MobiDB-lite"/>
    </source>
</evidence>